<gene>
    <name evidence="14" type="ORF">EJ08DRAFT_171739</name>
</gene>
<dbReference type="SUPFAM" id="SSF56801">
    <property type="entry name" value="Acetyl-CoA synthetase-like"/>
    <property type="match status" value="1"/>
</dbReference>
<dbReference type="Gene3D" id="3.40.50.720">
    <property type="entry name" value="NAD(P)-binding Rossmann-like Domain"/>
    <property type="match status" value="2"/>
</dbReference>
<dbReference type="CDD" id="cd05930">
    <property type="entry name" value="A_NRPS"/>
    <property type="match status" value="1"/>
</dbReference>
<evidence type="ECO:0000256" key="7">
    <source>
        <dbReference type="ARBA" id="ARBA00023268"/>
    </source>
</evidence>
<dbReference type="GO" id="GO:0032259">
    <property type="term" value="P:methylation"/>
    <property type="evidence" value="ECO:0007669"/>
    <property type="project" value="UniProtKB-KW"/>
</dbReference>
<dbReference type="InterPro" id="IPR020845">
    <property type="entry name" value="AMP-binding_CS"/>
</dbReference>
<dbReference type="SUPFAM" id="SSF55048">
    <property type="entry name" value="Probable ACP-binding domain of malonyl-CoA ACP transacylase"/>
    <property type="match status" value="1"/>
</dbReference>
<keyword evidence="7" id="KW-0511">Multifunctional enzyme</keyword>
<dbReference type="Pfam" id="PF08242">
    <property type="entry name" value="Methyltransf_12"/>
    <property type="match status" value="1"/>
</dbReference>
<dbReference type="Gene3D" id="3.10.129.110">
    <property type="entry name" value="Polyketide synthase dehydratase"/>
    <property type="match status" value="1"/>
</dbReference>
<dbReference type="OrthoDB" id="329835at2759"/>
<keyword evidence="5" id="KW-0808">Transferase</keyword>
<name>A0A9P4NUE2_9PEZI</name>
<keyword evidence="15" id="KW-1185">Reference proteome</keyword>
<dbReference type="Gene3D" id="1.10.1200.10">
    <property type="entry name" value="ACP-like"/>
    <property type="match status" value="2"/>
</dbReference>
<feature type="region of interest" description="N-terminal hotdog fold" evidence="9">
    <location>
        <begin position="936"/>
        <end position="1070"/>
    </location>
</feature>
<dbReference type="InterPro" id="IPR016036">
    <property type="entry name" value="Malonyl_transacylase_ACP-bd"/>
</dbReference>
<dbReference type="GO" id="GO:0006633">
    <property type="term" value="P:fatty acid biosynthetic process"/>
    <property type="evidence" value="ECO:0007669"/>
    <property type="project" value="InterPro"/>
</dbReference>
<dbReference type="InterPro" id="IPR006162">
    <property type="entry name" value="Ppantetheine_attach_site"/>
</dbReference>
<evidence type="ECO:0000256" key="4">
    <source>
        <dbReference type="ARBA" id="ARBA00022603"/>
    </source>
</evidence>
<evidence type="ECO:0000259" key="12">
    <source>
        <dbReference type="PROSITE" id="PS52004"/>
    </source>
</evidence>
<dbReference type="Pfam" id="PF14765">
    <property type="entry name" value="PS-DH"/>
    <property type="match status" value="1"/>
</dbReference>
<proteinExistence type="inferred from homology"/>
<dbReference type="Gene3D" id="3.30.300.30">
    <property type="match status" value="1"/>
</dbReference>
<dbReference type="Pfam" id="PF00501">
    <property type="entry name" value="AMP-binding"/>
    <property type="match status" value="1"/>
</dbReference>
<dbReference type="InterPro" id="IPR009081">
    <property type="entry name" value="PP-bd_ACP"/>
</dbReference>
<dbReference type="InterPro" id="IPR001227">
    <property type="entry name" value="Ac_transferase_dom_sf"/>
</dbReference>
<keyword evidence="6" id="KW-0677">Repeat</keyword>
<dbReference type="PROSITE" id="PS52019">
    <property type="entry name" value="PKS_MFAS_DH"/>
    <property type="match status" value="1"/>
</dbReference>
<dbReference type="FunFam" id="3.40.47.10:FF:000019">
    <property type="entry name" value="Polyketide synthase type I"/>
    <property type="match status" value="1"/>
</dbReference>
<dbReference type="InterPro" id="IPR013968">
    <property type="entry name" value="PKS_KR"/>
</dbReference>
<dbReference type="InterPro" id="IPR013217">
    <property type="entry name" value="Methyltransf_12"/>
</dbReference>
<feature type="active site" description="Proton acceptor; for dehydratase activity" evidence="9">
    <location>
        <position position="968"/>
    </location>
</feature>
<dbReference type="InterPro" id="IPR049900">
    <property type="entry name" value="PKS_mFAS_DH"/>
</dbReference>
<dbReference type="GO" id="GO:0008168">
    <property type="term" value="F:methyltransferase activity"/>
    <property type="evidence" value="ECO:0007669"/>
    <property type="project" value="UniProtKB-KW"/>
</dbReference>
<dbReference type="InterPro" id="IPR018201">
    <property type="entry name" value="Ketoacyl_synth_AS"/>
</dbReference>
<evidence type="ECO:0000256" key="8">
    <source>
        <dbReference type="ARBA" id="ARBA00029454"/>
    </source>
</evidence>
<dbReference type="PANTHER" id="PTHR43775">
    <property type="entry name" value="FATTY ACID SYNTHASE"/>
    <property type="match status" value="1"/>
</dbReference>
<dbReference type="GO" id="GO:0031177">
    <property type="term" value="F:phosphopantetheine binding"/>
    <property type="evidence" value="ECO:0007669"/>
    <property type="project" value="InterPro"/>
</dbReference>
<dbReference type="SMART" id="SM00825">
    <property type="entry name" value="PKS_KS"/>
    <property type="match status" value="1"/>
</dbReference>
<dbReference type="PROSITE" id="PS00012">
    <property type="entry name" value="PHOSPHOPANTETHEINE"/>
    <property type="match status" value="1"/>
</dbReference>
<evidence type="ECO:0000256" key="6">
    <source>
        <dbReference type="ARBA" id="ARBA00022737"/>
    </source>
</evidence>
<feature type="compositionally biased region" description="Low complexity" evidence="10">
    <location>
        <begin position="2358"/>
        <end position="2374"/>
    </location>
</feature>
<dbReference type="SMART" id="SM00823">
    <property type="entry name" value="PKS_PP"/>
    <property type="match status" value="2"/>
</dbReference>
<keyword evidence="2" id="KW-0597">Phosphoprotein</keyword>
<feature type="domain" description="Ketosynthase family 3 (KS3)" evidence="12">
    <location>
        <begin position="4"/>
        <end position="441"/>
    </location>
</feature>
<dbReference type="GO" id="GO:0009403">
    <property type="term" value="P:toxin biosynthetic process"/>
    <property type="evidence" value="ECO:0007669"/>
    <property type="project" value="UniProtKB-ARBA"/>
</dbReference>
<dbReference type="InterPro" id="IPR016035">
    <property type="entry name" value="Acyl_Trfase/lysoPLipase"/>
</dbReference>
<evidence type="ECO:0000256" key="10">
    <source>
        <dbReference type="SAM" id="MobiDB-lite"/>
    </source>
</evidence>
<dbReference type="InterPro" id="IPR036736">
    <property type="entry name" value="ACP-like_sf"/>
</dbReference>
<organism evidence="14 15">
    <name type="scientific">Tothia fuscella</name>
    <dbReference type="NCBI Taxonomy" id="1048955"/>
    <lineage>
        <taxon>Eukaryota</taxon>
        <taxon>Fungi</taxon>
        <taxon>Dikarya</taxon>
        <taxon>Ascomycota</taxon>
        <taxon>Pezizomycotina</taxon>
        <taxon>Dothideomycetes</taxon>
        <taxon>Pleosporomycetidae</taxon>
        <taxon>Venturiales</taxon>
        <taxon>Cylindrosympodiaceae</taxon>
        <taxon>Tothia</taxon>
    </lineage>
</organism>
<dbReference type="InterPro" id="IPR042104">
    <property type="entry name" value="PKS_dehydratase_sf"/>
</dbReference>
<feature type="compositionally biased region" description="Polar residues" evidence="10">
    <location>
        <begin position="2401"/>
        <end position="2427"/>
    </location>
</feature>
<evidence type="ECO:0000256" key="5">
    <source>
        <dbReference type="ARBA" id="ARBA00022679"/>
    </source>
</evidence>
<dbReference type="InterPro" id="IPR001242">
    <property type="entry name" value="Condensation_dom"/>
</dbReference>
<dbReference type="Gene3D" id="3.40.366.10">
    <property type="entry name" value="Malonyl-Coenzyme A Acyl Carrier Protein, domain 2"/>
    <property type="match status" value="1"/>
</dbReference>
<comment type="similarity">
    <text evidence="8">Belongs to the NRP synthetase family.</text>
</comment>
<dbReference type="SMART" id="SM00827">
    <property type="entry name" value="PKS_AT"/>
    <property type="match status" value="1"/>
</dbReference>
<reference evidence="14" key="1">
    <citation type="journal article" date="2020" name="Stud. Mycol.">
        <title>101 Dothideomycetes genomes: a test case for predicting lifestyles and emergence of pathogens.</title>
        <authorList>
            <person name="Haridas S."/>
            <person name="Albert R."/>
            <person name="Binder M."/>
            <person name="Bloem J."/>
            <person name="Labutti K."/>
            <person name="Salamov A."/>
            <person name="Andreopoulos B."/>
            <person name="Baker S."/>
            <person name="Barry K."/>
            <person name="Bills G."/>
            <person name="Bluhm B."/>
            <person name="Cannon C."/>
            <person name="Castanera R."/>
            <person name="Culley D."/>
            <person name="Daum C."/>
            <person name="Ezra D."/>
            <person name="Gonzalez J."/>
            <person name="Henrissat B."/>
            <person name="Kuo A."/>
            <person name="Liang C."/>
            <person name="Lipzen A."/>
            <person name="Lutzoni F."/>
            <person name="Magnuson J."/>
            <person name="Mondo S."/>
            <person name="Nolan M."/>
            <person name="Ohm R."/>
            <person name="Pangilinan J."/>
            <person name="Park H.-J."/>
            <person name="Ramirez L."/>
            <person name="Alfaro M."/>
            <person name="Sun H."/>
            <person name="Tritt A."/>
            <person name="Yoshinaga Y."/>
            <person name="Zwiers L.-H."/>
            <person name="Turgeon B."/>
            <person name="Goodwin S."/>
            <person name="Spatafora J."/>
            <person name="Crous P."/>
            <person name="Grigoriev I."/>
        </authorList>
    </citation>
    <scope>NUCLEOTIDE SEQUENCE</scope>
    <source>
        <strain evidence="14">CBS 130266</strain>
    </source>
</reference>
<dbReference type="SUPFAM" id="SSF53335">
    <property type="entry name" value="S-adenosyl-L-methionine-dependent methyltransferases"/>
    <property type="match status" value="1"/>
</dbReference>
<dbReference type="SMART" id="SM00822">
    <property type="entry name" value="PKS_KR"/>
    <property type="match status" value="1"/>
</dbReference>
<dbReference type="Pfam" id="PF00109">
    <property type="entry name" value="ketoacyl-synt"/>
    <property type="match status" value="1"/>
</dbReference>
<dbReference type="SUPFAM" id="SSF52151">
    <property type="entry name" value="FabD/lysophospholipase-like"/>
    <property type="match status" value="1"/>
</dbReference>
<dbReference type="Gene3D" id="3.40.47.10">
    <property type="match status" value="1"/>
</dbReference>
<feature type="region of interest" description="Disordered" evidence="10">
    <location>
        <begin position="2340"/>
        <end position="2427"/>
    </location>
</feature>
<dbReference type="InterPro" id="IPR020806">
    <property type="entry name" value="PKS_PP-bd"/>
</dbReference>
<accession>A0A9P4NUE2</accession>
<feature type="domain" description="Carrier" evidence="11">
    <location>
        <begin position="2252"/>
        <end position="2333"/>
    </location>
</feature>
<dbReference type="Pfam" id="PF00550">
    <property type="entry name" value="PP-binding"/>
    <property type="match status" value="2"/>
</dbReference>
<dbReference type="GO" id="GO:0004315">
    <property type="term" value="F:3-oxoacyl-[acyl-carrier-protein] synthase activity"/>
    <property type="evidence" value="ECO:0007669"/>
    <property type="project" value="InterPro"/>
</dbReference>
<dbReference type="InterPro" id="IPR042099">
    <property type="entry name" value="ANL_N_sf"/>
</dbReference>
<dbReference type="InterPro" id="IPR029063">
    <property type="entry name" value="SAM-dependent_MTases_sf"/>
</dbReference>
<comment type="caution">
    <text evidence="14">The sequence shown here is derived from an EMBL/GenBank/DDBJ whole genome shotgun (WGS) entry which is preliminary data.</text>
</comment>
<dbReference type="SUPFAM" id="SSF51735">
    <property type="entry name" value="NAD(P)-binding Rossmann-fold domains"/>
    <property type="match status" value="2"/>
</dbReference>
<dbReference type="GO" id="GO:0004312">
    <property type="term" value="F:fatty acid synthase activity"/>
    <property type="evidence" value="ECO:0007669"/>
    <property type="project" value="TreeGrafter"/>
</dbReference>
<dbReference type="Proteomes" id="UP000800235">
    <property type="component" value="Unassembled WGS sequence"/>
</dbReference>
<dbReference type="InterPro" id="IPR045851">
    <property type="entry name" value="AMP-bd_C_sf"/>
</dbReference>
<dbReference type="PROSITE" id="PS52004">
    <property type="entry name" value="KS3_2"/>
    <property type="match status" value="1"/>
</dbReference>
<dbReference type="InterPro" id="IPR049551">
    <property type="entry name" value="PKS_DH_C"/>
</dbReference>
<dbReference type="Gene3D" id="3.30.559.10">
    <property type="entry name" value="Chloramphenicol acetyltransferase-like domain"/>
    <property type="match status" value="1"/>
</dbReference>
<dbReference type="GO" id="GO:0016874">
    <property type="term" value="F:ligase activity"/>
    <property type="evidence" value="ECO:0007669"/>
    <property type="project" value="UniProtKB-KW"/>
</dbReference>
<evidence type="ECO:0000313" key="14">
    <source>
        <dbReference type="EMBL" id="KAF2431623.1"/>
    </source>
</evidence>
<dbReference type="Pfam" id="PF02801">
    <property type="entry name" value="Ketoacyl-synt_C"/>
    <property type="match status" value="1"/>
</dbReference>
<evidence type="ECO:0000256" key="9">
    <source>
        <dbReference type="PROSITE-ProRule" id="PRU01363"/>
    </source>
</evidence>
<keyword evidence="4" id="KW-0489">Methyltransferase</keyword>
<dbReference type="SUPFAM" id="SSF52777">
    <property type="entry name" value="CoA-dependent acyltransferases"/>
    <property type="match status" value="2"/>
</dbReference>
<evidence type="ECO:0000256" key="2">
    <source>
        <dbReference type="ARBA" id="ARBA00022553"/>
    </source>
</evidence>
<dbReference type="Pfam" id="PF08659">
    <property type="entry name" value="KR"/>
    <property type="match status" value="1"/>
</dbReference>
<dbReference type="Pfam" id="PF07993">
    <property type="entry name" value="NAD_binding_4"/>
    <property type="match status" value="1"/>
</dbReference>
<dbReference type="InterPro" id="IPR036291">
    <property type="entry name" value="NAD(P)-bd_dom_sf"/>
</dbReference>
<dbReference type="CDD" id="cd00833">
    <property type="entry name" value="PKS"/>
    <property type="match status" value="1"/>
</dbReference>
<dbReference type="InterPro" id="IPR032821">
    <property type="entry name" value="PKS_assoc"/>
</dbReference>
<feature type="domain" description="PKS/mFAS DH" evidence="13">
    <location>
        <begin position="936"/>
        <end position="1239"/>
    </location>
</feature>
<dbReference type="InterPro" id="IPR020807">
    <property type="entry name" value="PKS_DH"/>
</dbReference>
<dbReference type="Gene3D" id="3.40.50.12780">
    <property type="entry name" value="N-terminal domain of ligase-like"/>
    <property type="match status" value="1"/>
</dbReference>
<feature type="compositionally biased region" description="Basic and acidic residues" evidence="10">
    <location>
        <begin position="2375"/>
        <end position="2389"/>
    </location>
</feature>
<dbReference type="InterPro" id="IPR049552">
    <property type="entry name" value="PKS_DH_N"/>
</dbReference>
<dbReference type="Pfam" id="PF21089">
    <property type="entry name" value="PKS_DH_N"/>
    <property type="match status" value="1"/>
</dbReference>
<evidence type="ECO:0000259" key="11">
    <source>
        <dbReference type="PROSITE" id="PS50075"/>
    </source>
</evidence>
<protein>
    <submittedName>
        <fullName evidence="14">Hybrid NRPS/PKS enzyme</fullName>
    </submittedName>
</protein>
<dbReference type="InterPro" id="IPR000873">
    <property type="entry name" value="AMP-dep_synth/lig_dom"/>
</dbReference>
<feature type="compositionally biased region" description="Basic and acidic residues" evidence="10">
    <location>
        <begin position="2340"/>
        <end position="2353"/>
    </location>
</feature>
<dbReference type="Pfam" id="PF00668">
    <property type="entry name" value="Condensation"/>
    <property type="match status" value="1"/>
</dbReference>
<dbReference type="SUPFAM" id="SSF53901">
    <property type="entry name" value="Thiolase-like"/>
    <property type="match status" value="1"/>
</dbReference>
<dbReference type="InterPro" id="IPR014031">
    <property type="entry name" value="Ketoacyl_synth_C"/>
</dbReference>
<dbReference type="InterPro" id="IPR020841">
    <property type="entry name" value="PKS_Beta-ketoAc_synthase_dom"/>
</dbReference>
<keyword evidence="1" id="KW-0596">Phosphopantetheine</keyword>
<dbReference type="PROSITE" id="PS00606">
    <property type="entry name" value="KS3_1"/>
    <property type="match status" value="1"/>
</dbReference>
<dbReference type="PROSITE" id="PS00455">
    <property type="entry name" value="AMP_BINDING"/>
    <property type="match status" value="1"/>
</dbReference>
<dbReference type="InterPro" id="IPR050091">
    <property type="entry name" value="PKS_NRPS_Biosynth_Enz"/>
</dbReference>
<dbReference type="Gene3D" id="3.30.559.30">
    <property type="entry name" value="Nonribosomal peptide synthetase, condensation domain"/>
    <property type="match status" value="1"/>
</dbReference>
<keyword evidence="3" id="KW-0436">Ligase</keyword>
<dbReference type="PANTHER" id="PTHR43775:SF20">
    <property type="entry name" value="HYBRID PKS-NRPS SYNTHETASE APDA"/>
    <property type="match status" value="1"/>
</dbReference>
<evidence type="ECO:0000313" key="15">
    <source>
        <dbReference type="Proteomes" id="UP000800235"/>
    </source>
</evidence>
<feature type="region of interest" description="C-terminal hotdog fold" evidence="9">
    <location>
        <begin position="1085"/>
        <end position="1239"/>
    </location>
</feature>
<evidence type="ECO:0000256" key="3">
    <source>
        <dbReference type="ARBA" id="ARBA00022598"/>
    </source>
</evidence>
<dbReference type="SMART" id="SM00826">
    <property type="entry name" value="PKS_DH"/>
    <property type="match status" value="1"/>
</dbReference>
<dbReference type="EMBL" id="MU007030">
    <property type="protein sequence ID" value="KAF2431623.1"/>
    <property type="molecule type" value="Genomic_DNA"/>
</dbReference>
<dbReference type="InterPro" id="IPR014043">
    <property type="entry name" value="Acyl_transferase_dom"/>
</dbReference>
<dbReference type="InterPro" id="IPR016039">
    <property type="entry name" value="Thiolase-like"/>
</dbReference>
<dbReference type="Pfam" id="PF00698">
    <property type="entry name" value="Acyl_transf_1"/>
    <property type="match status" value="1"/>
</dbReference>
<dbReference type="SUPFAM" id="SSF47336">
    <property type="entry name" value="ACP-like"/>
    <property type="match status" value="2"/>
</dbReference>
<dbReference type="PROSITE" id="PS50075">
    <property type="entry name" value="CARRIER"/>
    <property type="match status" value="2"/>
</dbReference>
<evidence type="ECO:0000259" key="13">
    <source>
        <dbReference type="PROSITE" id="PS52019"/>
    </source>
</evidence>
<dbReference type="CDD" id="cd19532">
    <property type="entry name" value="C_PKS-NRPS"/>
    <property type="match status" value="1"/>
</dbReference>
<dbReference type="InterPro" id="IPR014030">
    <property type="entry name" value="Ketoacyl_synth_N"/>
</dbReference>
<dbReference type="InterPro" id="IPR013120">
    <property type="entry name" value="FAR_NAD-bd"/>
</dbReference>
<dbReference type="Pfam" id="PF16197">
    <property type="entry name" value="KAsynt_C_assoc"/>
    <property type="match status" value="1"/>
</dbReference>
<evidence type="ECO:0000256" key="1">
    <source>
        <dbReference type="ARBA" id="ARBA00022450"/>
    </source>
</evidence>
<feature type="domain" description="Carrier" evidence="11">
    <location>
        <begin position="3407"/>
        <end position="3487"/>
    </location>
</feature>
<dbReference type="InterPro" id="IPR023213">
    <property type="entry name" value="CAT-like_dom_sf"/>
</dbReference>
<sequence>MSTPEPIAIVGSGCRFPGAASNPSKLWELLSQPRDLTKKIPKERFNADAFYHPDGGHHGATNVRYAYTLEEDFRHFDAQFFQTKPVEANSIDPQQRILLETVYEAIEAAGIGIERLQGTETAVYVGVMSGDYNDLVLKDIDSIPTYLSTGTARSILSNRISYFFDWHGPSMTIDTACSSSLVAVHQAVQTLQSGSSNVAVAAGSNLILMPENFIAESKLNMLSPNGRSRMWDQGADGYARGDGFAAIIMKRLSDALKDGDEIECIIRGSGVNQDGRTKGITMPSSDSQAALIQSTYARSGLDLTKDSDRPQYFEAHGTGTPAGDPTEARAIHTAFFTDMKPHEGVDAPKLWVGSVKTIIGHTEGTAGLAGLLKASLALKHASIPPNLHLNTLNPSVKPYYKYLEIPTSLQRWPVVAAGAPRRASVNSFGFGGTNAHVILESYDPSTAPATTTEDKDPALSPFVFSASSQGSLRRALSAYSAYVKDHKSIRARDLAHTLTSRRSNLPIKVSFYAENLDTVIEKLDGLGERTENPGTDSSSGSPRILGIFTGQGAQYAQMGRELVLSSRAVKETIQRLEDYLSELPIADRPSWSLTSELLADSEHSRVGEATIAQPLCTAVQIVLVDLLRSANIKLTAVVGHSSGEIGAAYAAGYLNNREAIYVAYYRGLHSRLAGIGSKQGAMMAVGTSPEDAKELCEFEEFHGRIVVAAVNSGASITLSGDADAIEEAEAVLKDEKKFARLLKVDKAYHSHHMLPCSDPYLASLKASGIKSTQHPIGGVTWYSSVYGAEVRSEYELSGEYWNKNLVNPVLFKQAIEVAVANKDTFDLALEIGPHSALQGPALQVLSDALGKSIPYIGLLGRGKNAVEVFSAGLGSIWNQFTNTPIDFASLERFAHPRVAQPKLLKDLPSYPWDHDRVFWHESSLSKAFRTRTTMIHELLGTRLADGSEHEQRWRNLLSLKEVPWLQGHQLQGAAVFPAAGYVAMAIESSLYLEATKGIKTIEVSDLTIQRPITFDDESTGVETLFTLTSIEKDLVGNTLSAEFKVFSVHSKDSGMALMAHGKVHLDYGSRTESYPPIRTTSTPDLVSLDTDRFYRALKDLGYGYSGDFKGLHSLQRKLGFGTGSVRNPDSSNGSRPLLVHPGMLDSAFQTVFLAYSWPGDGRLWSLHVPTYISKIRVNVGLAQDTLSVGGDLSFDCVLRHSSTSAIYGDVDIYSAAEGGHALIQIEGMNAVPFSPATVDDDRIVFAEIGWSVASPNGPIVADNYPVGAATDLSEVSIDRLGSIVTQITNRYPRLRILEVGATHAARSGSILKQVGQAFGNYVFSASSEAYLEALRKEFTDHSHLERMRFQVLDVESDPVEQGFKENSFDLTIVPLVLHSVRELDKVLKNLHLLLRPGGFIVALEPVRQKSGNLNIVLSAAQWSLALRKAGFSGIDTITPGIGDSDGAISVFASQAIDDRVLSLRRPLQSTFTSSRPLTIVGGTVLETSDLVHDLAFLLGQHFSGVQIVESLDTLDSNQIQSASTVLSLVDLDEPTFQNMTAIKLEALKQLFDKAKTVLWLTRGCLSDDPYANMIVGFGRTLLLEMSHLRLQFFDIASEVVVRASTIAEALLGLQIVDEVPMADVLWSIEPELALDHHHGVLIPRVRPSQVRNDRYNSSRRSIRKLVSSGDSTIAVEHDTSSLHPNGSYVLRETVSLKYAQSSYLETNTPIEVHYSFPAAIKVNPVGYLFPVMGCVVGTGRKVIALSEIHASTINVPPAWVHDYNTLEDEVPESLWQASLYLVAVAILSSIPHHETIVVHDAEPAFATIFFHASKTKSITTIFTTTKEHSATEGITWLSIHPNTPQRTIEASLPKAIGTFVQLSLSTDTAVETLIRAALARHHRILNAASFLSPKAIINAFSTDSPTVSELSSTIAEACSLQRLVNGTVHIPSLDEISSKPYGSFSTILDWTTSGSTLVTVEPVDSKPLFAKDRTYFLAGLAGDLGRSLTKWMVDHGARYIVLTSRNPKVDERWLKSFAETGVTVQVLANDITDREALGKLVTDLSLTLPPIAGVANGAMVLEDCPVADMTIEKMQKVLKPKVQGSLYLDELFPTDNLDFFIFFSSVASVVGNRGQSSYSAANAFMVSLAAQRRKRGLAGSVIDIGAIVGTGYLTREVSQSVQDYLHKAGYMWMSEVEFLHVFAEGVVAGKSNNPHGHEVASGLRMVKGAEKDIVWYNNPRFQHCVLNKDSAVVVDDGSNSTLPIKAQLSEAKDAEAIFDILIVAFSSKLQNALLLEHDLSLLERTADDLGIDSLVAVAIRSWFLKELDVDMPVMKILGGSTVEDLLNYALRRLPFNTTSKDETINAEETKSHEPSQLPKPSSTPESLSESPAAEPAEKHDERSWTRIPEDLSTSSSEDETVQTLATSRSSSISRAGTDSNSSSKSVQPMSFGQSRFWFMHLLLEDKTTFNVTCLLRLKGPLRIPDLANAVKILGLRHEGLRTSFSNKDGQGIQEIMDEPSLYLEQATITENRDAVLEYKRMEQHTFELQQGKTMRIKHLTLDKDEHYLIVSYHHINMDGISFMVLVQDLAKLYSGKVLAAPALQYSTFSAVQLERWNSGKFKDDILYWKKEYPDLPPVLPILPLSTVMTRKPMTRFDSHKAELRIPAPLRRKVQEVSRKLKVTPFHFFLAVFQTLLARFSDVEDLSIGIADSGRSDDGAFESIGNYLNLLPLRFHPRLSREFEDVLKESKLKTYSAMGASGIPVDVLFNELGVGRSATYSPLFQAFMDYRNVRETQDFGDCVIEGQEYSIGRTGYDITLDIIDNQAGESLVSFLVQKDLYRESDACILLHSFLHLADAFATNSKMKLGFPSLYAKAGIESSMKVGQGPVFEHKWATLPHALDEITRDNPSKVALTDGNGQKLTYAEMASRVNEIANTLIATAGGARQHNPRIGVLQTPGTDWICSILAIQRIGGTYIPLDLKSGLPRLAAIAEESKLSFILTQEDTVHHAHSLKPEGSQIVNISQMSTDSSTTSPNLAQSESTAIILFTSGSTGTPKGIALSHRALQNQMEGAIEMWQFKSQIVLQQSAYSFDLSVWQIYLALLSAGTLVIAPVASRNDPIALTNLIKREGVTITCGVPSEYMTWLRFGDVQELRDSNWKMIVSGGEQFSEVLVRQLRDLGKLDLRAMNLYGPAEATVSATQIEVLFRDEESLKERIPAGNPMPNYAIYILDGDDPVPVGVPGEIVIAGSISSGYTNSEQLNKERFVKNPFASSVWLMKGWDVMHRSGDRGRIRASDGALVFEGRIAGDTQIKLRGVRIELRDIESSMLAAARGHLSNAIVSVRGEDEYLVAHAVFSQSSSIDKDSKEQFLLDLAKNLHVPSYMKPSLVLSLDQIPLNASGKVDRIAIRQLPLPHATPQDENTTFTGDLSTTEAHLKSIWLSIVPQDVSTRHKVGPQSDFFQIGGSSILLIKLQAAIKKFFSISVPLLHLFEFSTLQQMAAAIEQHDELEISPVIDFDIETELELELRQIRTNPRKQVIDAPKDNAVVITGSTGFLGRELLRQLVISDSVTKIYCIALRNPIDQKSSKIEKFRGDLTLPLLGLSEDDARAIFTKANIIIHNGADVSFLKTYQSLKAANLTSTKELVRLASVFGTNTRFHYVSTAGVSQLIDGDVLHQASVAASKPPTNGSNGYIATKWASERFLEKANKDINLSVAIHRPSSVFGEGAPSSDIMQNLLRLSRELKAVPELDFWHGYIDLVSVQNVASGILSQAEDGGVSDVVRYIHHSGEVEIPVRELKAYLEKESEAEFEVLVPEEWARRSRGLGLHELVASYMLSRNGGVNLNTPRIGKL</sequence>
<feature type="active site" description="Proton donor; for dehydratase activity" evidence="9">
    <location>
        <position position="1145"/>
    </location>
</feature>
<dbReference type="Gene3D" id="3.40.50.150">
    <property type="entry name" value="Vaccinia Virus protein VP39"/>
    <property type="match status" value="1"/>
</dbReference>
<dbReference type="InterPro" id="IPR057326">
    <property type="entry name" value="KR_dom"/>
</dbReference>